<dbReference type="SUPFAM" id="SSF51316">
    <property type="entry name" value="Mss4-like"/>
    <property type="match status" value="1"/>
</dbReference>
<feature type="region of interest" description="Disordered" evidence="17">
    <location>
        <begin position="35"/>
        <end position="60"/>
    </location>
</feature>
<comment type="cofactor">
    <cofactor evidence="1">
        <name>Zn(2+)</name>
        <dbReference type="ChEBI" id="CHEBI:29105"/>
    </cofactor>
</comment>
<organism evidence="19 20">
    <name type="scientific">Calidris pygmaea</name>
    <name type="common">Spoon-billed sandpiper</name>
    <dbReference type="NCBI Taxonomy" id="425635"/>
    <lineage>
        <taxon>Eukaryota</taxon>
        <taxon>Metazoa</taxon>
        <taxon>Chordata</taxon>
        <taxon>Craniata</taxon>
        <taxon>Vertebrata</taxon>
        <taxon>Euteleostomi</taxon>
        <taxon>Archelosauria</taxon>
        <taxon>Archosauria</taxon>
        <taxon>Dinosauria</taxon>
        <taxon>Saurischia</taxon>
        <taxon>Theropoda</taxon>
        <taxon>Coelurosauria</taxon>
        <taxon>Aves</taxon>
        <taxon>Neognathae</taxon>
        <taxon>Neoaves</taxon>
        <taxon>Charadriiformes</taxon>
        <taxon>Scolopacidae</taxon>
        <taxon>Calidris</taxon>
    </lineage>
</organism>
<evidence type="ECO:0000256" key="15">
    <source>
        <dbReference type="ARBA" id="ARBA00048488"/>
    </source>
</evidence>
<name>A0A8C3KAT6_9CHAR</name>
<comment type="catalytic activity">
    <reaction evidence="16">
        <text>[thioredoxin]-disulfide + L-methionine + H2O = L-methionine (R)-S-oxide + [thioredoxin]-dithiol</text>
        <dbReference type="Rhea" id="RHEA:21260"/>
        <dbReference type="Rhea" id="RHEA-COMP:10698"/>
        <dbReference type="Rhea" id="RHEA-COMP:10700"/>
        <dbReference type="ChEBI" id="CHEBI:15377"/>
        <dbReference type="ChEBI" id="CHEBI:29950"/>
        <dbReference type="ChEBI" id="CHEBI:50058"/>
        <dbReference type="ChEBI" id="CHEBI:57844"/>
        <dbReference type="ChEBI" id="CHEBI:58773"/>
        <dbReference type="EC" id="1.8.4.14"/>
    </reaction>
</comment>
<evidence type="ECO:0000256" key="17">
    <source>
        <dbReference type="SAM" id="MobiDB-lite"/>
    </source>
</evidence>
<dbReference type="GO" id="GO:0046872">
    <property type="term" value="F:metal ion binding"/>
    <property type="evidence" value="ECO:0007669"/>
    <property type="project" value="UniProtKB-KW"/>
</dbReference>
<evidence type="ECO:0000256" key="14">
    <source>
        <dbReference type="ARBA" id="ARBA00046083"/>
    </source>
</evidence>
<accession>A0A8C3KAT6</accession>
<evidence type="ECO:0000256" key="5">
    <source>
        <dbReference type="ARBA" id="ARBA00022490"/>
    </source>
</evidence>
<keyword evidence="6" id="KW-0399">Innate immunity</keyword>
<keyword evidence="7" id="KW-0479">Metal-binding</keyword>
<keyword evidence="10" id="KW-0712">Selenocysteine</keyword>
<evidence type="ECO:0000256" key="3">
    <source>
        <dbReference type="ARBA" id="ARBA00004245"/>
    </source>
</evidence>
<evidence type="ECO:0000256" key="16">
    <source>
        <dbReference type="ARBA" id="ARBA00049261"/>
    </source>
</evidence>
<dbReference type="InterPro" id="IPR002579">
    <property type="entry name" value="Met_Sox_Rdtase_MsrB_dom"/>
</dbReference>
<comment type="function">
    <text evidence="14">Methionine-sulfoxide reductase that specifically reduces methionine (R)-sulfoxide back to methionine. While in many cases, methionine oxidation is the result of random oxidation following oxidative stress, methionine oxidation is also a post-translational modification that takes place on specific residue. Acts as a regulator of actin assembly by reducing methionine (R)-sulfoxide mediated by MICALs (MICAL1, MICAL2 or MICAL3) on actin, thereby promoting filament repolymerization. Plays a role in innate immunity by reducing oxidized actin, leading to actin repolymerization in macrophages.</text>
</comment>
<dbReference type="AlphaFoldDB" id="A0A8C3KAT6"/>
<evidence type="ECO:0000256" key="8">
    <source>
        <dbReference type="ARBA" id="ARBA00022833"/>
    </source>
</evidence>
<keyword evidence="9" id="KW-0391">Immunity</keyword>
<proteinExistence type="inferred from homology"/>
<evidence type="ECO:0000256" key="6">
    <source>
        <dbReference type="ARBA" id="ARBA00022588"/>
    </source>
</evidence>
<dbReference type="PROSITE" id="PS51790">
    <property type="entry name" value="MSRB"/>
    <property type="match status" value="1"/>
</dbReference>
<keyword evidence="8" id="KW-0862">Zinc</keyword>
<dbReference type="GO" id="GO:0045087">
    <property type="term" value="P:innate immune response"/>
    <property type="evidence" value="ECO:0007669"/>
    <property type="project" value="UniProtKB-KW"/>
</dbReference>
<comment type="catalytic activity">
    <reaction evidence="15">
        <text>L-methionyl-[protein] + [thioredoxin]-disulfide + H2O = L-methionyl-(R)-S-oxide-[protein] + [thioredoxin]-dithiol</text>
        <dbReference type="Rhea" id="RHEA:24164"/>
        <dbReference type="Rhea" id="RHEA-COMP:10698"/>
        <dbReference type="Rhea" id="RHEA-COMP:10700"/>
        <dbReference type="Rhea" id="RHEA-COMP:12313"/>
        <dbReference type="Rhea" id="RHEA-COMP:12314"/>
        <dbReference type="ChEBI" id="CHEBI:15377"/>
        <dbReference type="ChEBI" id="CHEBI:16044"/>
        <dbReference type="ChEBI" id="CHEBI:29950"/>
        <dbReference type="ChEBI" id="CHEBI:45764"/>
        <dbReference type="ChEBI" id="CHEBI:50058"/>
        <dbReference type="EC" id="1.8.4.12"/>
    </reaction>
</comment>
<sequence>MGKMLLAKVGLGGVPVGAGLDPSCRGGPIGDVGPAPCPKSSHSPAWPWGSGNGSSRRWPTRAKSSVCPHVTLLTCVPHPQVTGRSRLGAGWERGCGAAPPALTPLLPLSPGIYVCAKCGHELFSSRAKYEHSSPWPAFTETVHEDSVAKRKERPGALKVSCGKCGNGLGHEFLNDGPKRGQSRF</sequence>
<dbReference type="GO" id="GO:0033745">
    <property type="term" value="F:L-methionine-(R)-S-oxide reductase activity"/>
    <property type="evidence" value="ECO:0007669"/>
    <property type="project" value="UniProtKB-EC"/>
</dbReference>
<dbReference type="GO" id="GO:0005856">
    <property type="term" value="C:cytoskeleton"/>
    <property type="evidence" value="ECO:0007669"/>
    <property type="project" value="UniProtKB-SubCell"/>
</dbReference>
<evidence type="ECO:0000256" key="13">
    <source>
        <dbReference type="ARBA" id="ARBA00023242"/>
    </source>
</evidence>
<dbReference type="GO" id="GO:0005634">
    <property type="term" value="C:nucleus"/>
    <property type="evidence" value="ECO:0007669"/>
    <property type="project" value="UniProtKB-SubCell"/>
</dbReference>
<dbReference type="InterPro" id="IPR011057">
    <property type="entry name" value="Mss4-like_sf"/>
</dbReference>
<protein>
    <submittedName>
        <fullName evidence="19">Methionine sulfoxide reductase B1</fullName>
    </submittedName>
</protein>
<evidence type="ECO:0000259" key="18">
    <source>
        <dbReference type="PROSITE" id="PS51790"/>
    </source>
</evidence>
<reference evidence="19" key="2">
    <citation type="submission" date="2025-09" db="UniProtKB">
        <authorList>
            <consortium name="Ensembl"/>
        </authorList>
    </citation>
    <scope>IDENTIFICATION</scope>
</reference>
<dbReference type="Gene3D" id="2.170.150.20">
    <property type="entry name" value="Peptide methionine sulfoxide reductase"/>
    <property type="match status" value="1"/>
</dbReference>
<comment type="subcellular location">
    <subcellularLocation>
        <location evidence="3">Cytoplasm</location>
        <location evidence="3">Cytoskeleton</location>
    </subcellularLocation>
    <subcellularLocation>
        <location evidence="2">Nucleus</location>
    </subcellularLocation>
</comment>
<keyword evidence="12" id="KW-0206">Cytoskeleton</keyword>
<dbReference type="InterPro" id="IPR052150">
    <property type="entry name" value="MsrB_Met_sulfoxide_reductase"/>
</dbReference>
<keyword evidence="13" id="KW-0539">Nucleus</keyword>
<dbReference type="PANTHER" id="PTHR46755">
    <property type="entry name" value="METHIONINE-R-SULFOXIDE REDUCTASE B1"/>
    <property type="match status" value="1"/>
</dbReference>
<reference evidence="19" key="1">
    <citation type="submission" date="2025-08" db="UniProtKB">
        <authorList>
            <consortium name="Ensembl"/>
        </authorList>
    </citation>
    <scope>IDENTIFICATION</scope>
</reference>
<evidence type="ECO:0000256" key="12">
    <source>
        <dbReference type="ARBA" id="ARBA00023212"/>
    </source>
</evidence>
<dbReference type="Pfam" id="PF01641">
    <property type="entry name" value="SelR"/>
    <property type="match status" value="1"/>
</dbReference>
<comment type="similarity">
    <text evidence="4">Belongs to the MsrB Met sulfoxide reductase family.</text>
</comment>
<evidence type="ECO:0000256" key="4">
    <source>
        <dbReference type="ARBA" id="ARBA00007174"/>
    </source>
</evidence>
<keyword evidence="11" id="KW-0560">Oxidoreductase</keyword>
<dbReference type="Ensembl" id="ENSCPGT00000023083.1">
    <property type="protein sequence ID" value="ENSCPGP00000021072.1"/>
    <property type="gene ID" value="ENSCPGG00000014713.1"/>
</dbReference>
<evidence type="ECO:0000256" key="10">
    <source>
        <dbReference type="ARBA" id="ARBA00022933"/>
    </source>
</evidence>
<evidence type="ECO:0000313" key="20">
    <source>
        <dbReference type="Proteomes" id="UP000694419"/>
    </source>
</evidence>
<dbReference type="GO" id="GO:0033743">
    <property type="term" value="F:peptide-methionine (R)-S-oxide reductase activity"/>
    <property type="evidence" value="ECO:0007669"/>
    <property type="project" value="UniProtKB-EC"/>
</dbReference>
<evidence type="ECO:0000256" key="2">
    <source>
        <dbReference type="ARBA" id="ARBA00004123"/>
    </source>
</evidence>
<evidence type="ECO:0000313" key="19">
    <source>
        <dbReference type="Ensembl" id="ENSCPGP00000021072.1"/>
    </source>
</evidence>
<feature type="domain" description="MsrB" evidence="18">
    <location>
        <begin position="80"/>
        <end position="184"/>
    </location>
</feature>
<dbReference type="PANTHER" id="PTHR46755:SF5">
    <property type="entry name" value="METHIONINE-R-SULFOXIDE REDUCTASE B1"/>
    <property type="match status" value="1"/>
</dbReference>
<keyword evidence="20" id="KW-1185">Reference proteome</keyword>
<dbReference type="GO" id="GO:0030091">
    <property type="term" value="P:protein repair"/>
    <property type="evidence" value="ECO:0007669"/>
    <property type="project" value="TreeGrafter"/>
</dbReference>
<evidence type="ECO:0000256" key="1">
    <source>
        <dbReference type="ARBA" id="ARBA00001947"/>
    </source>
</evidence>
<keyword evidence="5" id="KW-0963">Cytoplasm</keyword>
<evidence type="ECO:0000256" key="11">
    <source>
        <dbReference type="ARBA" id="ARBA00023002"/>
    </source>
</evidence>
<dbReference type="Proteomes" id="UP000694419">
    <property type="component" value="Unplaced"/>
</dbReference>
<evidence type="ECO:0000256" key="7">
    <source>
        <dbReference type="ARBA" id="ARBA00022723"/>
    </source>
</evidence>
<evidence type="ECO:0000256" key="9">
    <source>
        <dbReference type="ARBA" id="ARBA00022859"/>
    </source>
</evidence>